<reference evidence="1" key="2">
    <citation type="journal article" date="2024" name="Plant">
        <title>Genomic evolution and insights into agronomic trait innovations of Sesamum species.</title>
        <authorList>
            <person name="Miao H."/>
            <person name="Wang L."/>
            <person name="Qu L."/>
            <person name="Liu H."/>
            <person name="Sun Y."/>
            <person name="Le M."/>
            <person name="Wang Q."/>
            <person name="Wei S."/>
            <person name="Zheng Y."/>
            <person name="Lin W."/>
            <person name="Duan Y."/>
            <person name="Cao H."/>
            <person name="Xiong S."/>
            <person name="Wang X."/>
            <person name="Wei L."/>
            <person name="Li C."/>
            <person name="Ma Q."/>
            <person name="Ju M."/>
            <person name="Zhao R."/>
            <person name="Li G."/>
            <person name="Mu C."/>
            <person name="Tian Q."/>
            <person name="Mei H."/>
            <person name="Zhang T."/>
            <person name="Gao T."/>
            <person name="Zhang H."/>
        </authorList>
    </citation>
    <scope>NUCLEOTIDE SEQUENCE</scope>
    <source>
        <strain evidence="1">KEN1</strain>
    </source>
</reference>
<proteinExistence type="predicted"/>
<comment type="caution">
    <text evidence="1">The sequence shown here is derived from an EMBL/GenBank/DDBJ whole genome shotgun (WGS) entry which is preliminary data.</text>
</comment>
<reference evidence="1" key="1">
    <citation type="submission" date="2020-06" db="EMBL/GenBank/DDBJ databases">
        <authorList>
            <person name="Li T."/>
            <person name="Hu X."/>
            <person name="Zhang T."/>
            <person name="Song X."/>
            <person name="Zhang H."/>
            <person name="Dai N."/>
            <person name="Sheng W."/>
            <person name="Hou X."/>
            <person name="Wei L."/>
        </authorList>
    </citation>
    <scope>NUCLEOTIDE SEQUENCE</scope>
    <source>
        <strain evidence="1">KEN1</strain>
        <tissue evidence="1">Leaf</tissue>
    </source>
</reference>
<accession>A0AAW2XLM6</accession>
<protein>
    <submittedName>
        <fullName evidence="1">Uncharacterized protein</fullName>
    </submittedName>
</protein>
<name>A0AAW2XLM6_9LAMI</name>
<organism evidence="1">
    <name type="scientific">Sesamum latifolium</name>
    <dbReference type="NCBI Taxonomy" id="2727402"/>
    <lineage>
        <taxon>Eukaryota</taxon>
        <taxon>Viridiplantae</taxon>
        <taxon>Streptophyta</taxon>
        <taxon>Embryophyta</taxon>
        <taxon>Tracheophyta</taxon>
        <taxon>Spermatophyta</taxon>
        <taxon>Magnoliopsida</taxon>
        <taxon>eudicotyledons</taxon>
        <taxon>Gunneridae</taxon>
        <taxon>Pentapetalae</taxon>
        <taxon>asterids</taxon>
        <taxon>lamiids</taxon>
        <taxon>Lamiales</taxon>
        <taxon>Pedaliaceae</taxon>
        <taxon>Sesamum</taxon>
    </lineage>
</organism>
<evidence type="ECO:0000313" key="1">
    <source>
        <dbReference type="EMBL" id="KAL0454713.1"/>
    </source>
</evidence>
<dbReference type="AlphaFoldDB" id="A0AAW2XLM6"/>
<gene>
    <name evidence="1" type="ORF">Slati_0810500</name>
</gene>
<dbReference type="EMBL" id="JACGWN010000003">
    <property type="protein sequence ID" value="KAL0454713.1"/>
    <property type="molecule type" value="Genomic_DNA"/>
</dbReference>
<sequence>MGSSVASLDEYSVSFVMEVPGGQDPLEATSRRTDLDLPGYWSDLRRSLRQVAVAACRLMDEEDVMAAGEGMGGRGGWGV</sequence>